<name>A0ABR2IHQ9_9PEZI</name>
<reference evidence="1 2" key="1">
    <citation type="journal article" date="2024" name="IMA Fungus">
        <title>Apiospora arundinis, a panoply of carbohydrate-active enzymes and secondary metabolites.</title>
        <authorList>
            <person name="Sorensen T."/>
            <person name="Petersen C."/>
            <person name="Muurmann A.T."/>
            <person name="Christiansen J.V."/>
            <person name="Brundto M.L."/>
            <person name="Overgaard C.K."/>
            <person name="Boysen A.T."/>
            <person name="Wollenberg R.D."/>
            <person name="Larsen T.O."/>
            <person name="Sorensen J.L."/>
            <person name="Nielsen K.L."/>
            <person name="Sondergaard T.E."/>
        </authorList>
    </citation>
    <scope>NUCLEOTIDE SEQUENCE [LARGE SCALE GENOMIC DNA]</scope>
    <source>
        <strain evidence="1 2">AAU 773</strain>
    </source>
</reference>
<proteinExistence type="predicted"/>
<gene>
    <name evidence="1" type="ORF">PGQ11_009294</name>
</gene>
<evidence type="ECO:0000313" key="1">
    <source>
        <dbReference type="EMBL" id="KAK8863059.1"/>
    </source>
</evidence>
<keyword evidence="2" id="KW-1185">Reference proteome</keyword>
<organism evidence="1 2">
    <name type="scientific">Apiospora arundinis</name>
    <dbReference type="NCBI Taxonomy" id="335852"/>
    <lineage>
        <taxon>Eukaryota</taxon>
        <taxon>Fungi</taxon>
        <taxon>Dikarya</taxon>
        <taxon>Ascomycota</taxon>
        <taxon>Pezizomycotina</taxon>
        <taxon>Sordariomycetes</taxon>
        <taxon>Xylariomycetidae</taxon>
        <taxon>Amphisphaeriales</taxon>
        <taxon>Apiosporaceae</taxon>
        <taxon>Apiospora</taxon>
    </lineage>
</organism>
<dbReference type="EMBL" id="JAPCWZ010000005">
    <property type="protein sequence ID" value="KAK8863059.1"/>
    <property type="molecule type" value="Genomic_DNA"/>
</dbReference>
<sequence>MDRSSRWNNAYYLDMAQHRNDAYEGLFQQVQTEAIRVFQAQTKTAPRPEGRKETLHDDN</sequence>
<accession>A0ABR2IHQ9</accession>
<protein>
    <submittedName>
        <fullName evidence="1">Uncharacterized protein</fullName>
    </submittedName>
</protein>
<dbReference type="Proteomes" id="UP001390339">
    <property type="component" value="Unassembled WGS sequence"/>
</dbReference>
<comment type="caution">
    <text evidence="1">The sequence shown here is derived from an EMBL/GenBank/DDBJ whole genome shotgun (WGS) entry which is preliminary data.</text>
</comment>
<evidence type="ECO:0000313" key="2">
    <source>
        <dbReference type="Proteomes" id="UP001390339"/>
    </source>
</evidence>